<organism evidence="1 2">
    <name type="scientific">Chondrus crispus</name>
    <name type="common">Carrageen Irish moss</name>
    <name type="synonym">Polymorpha crispa</name>
    <dbReference type="NCBI Taxonomy" id="2769"/>
    <lineage>
        <taxon>Eukaryota</taxon>
        <taxon>Rhodophyta</taxon>
        <taxon>Florideophyceae</taxon>
        <taxon>Rhodymeniophycidae</taxon>
        <taxon>Gigartinales</taxon>
        <taxon>Gigartinaceae</taxon>
        <taxon>Chondrus</taxon>
    </lineage>
</organism>
<dbReference type="GeneID" id="17321577"/>
<dbReference type="Proteomes" id="UP000012073">
    <property type="component" value="Unassembled WGS sequence"/>
</dbReference>
<dbReference type="RefSeq" id="XP_005713854.1">
    <property type="nucleotide sequence ID" value="XM_005713797.1"/>
</dbReference>
<dbReference type="EMBL" id="HG001669">
    <property type="protein sequence ID" value="CDF34035.1"/>
    <property type="molecule type" value="Genomic_DNA"/>
</dbReference>
<gene>
    <name evidence="1" type="ORF">CHC_T00002699001</name>
</gene>
<proteinExistence type="predicted"/>
<dbReference type="Gramene" id="CDF34035">
    <property type="protein sequence ID" value="CDF34035"/>
    <property type="gene ID" value="CHC_T00002699001"/>
</dbReference>
<protein>
    <submittedName>
        <fullName evidence="1">Uncharacterized protein</fullName>
    </submittedName>
</protein>
<reference evidence="2" key="1">
    <citation type="journal article" date="2013" name="Proc. Natl. Acad. Sci. U.S.A.">
        <title>Genome structure and metabolic features in the red seaweed Chondrus crispus shed light on evolution of the Archaeplastida.</title>
        <authorList>
            <person name="Collen J."/>
            <person name="Porcel B."/>
            <person name="Carre W."/>
            <person name="Ball S.G."/>
            <person name="Chaparro C."/>
            <person name="Tonon T."/>
            <person name="Barbeyron T."/>
            <person name="Michel G."/>
            <person name="Noel B."/>
            <person name="Valentin K."/>
            <person name="Elias M."/>
            <person name="Artiguenave F."/>
            <person name="Arun A."/>
            <person name="Aury J.M."/>
            <person name="Barbosa-Neto J.F."/>
            <person name="Bothwell J.H."/>
            <person name="Bouget F.Y."/>
            <person name="Brillet L."/>
            <person name="Cabello-Hurtado F."/>
            <person name="Capella-Gutierrez S."/>
            <person name="Charrier B."/>
            <person name="Cladiere L."/>
            <person name="Cock J.M."/>
            <person name="Coelho S.M."/>
            <person name="Colleoni C."/>
            <person name="Czjzek M."/>
            <person name="Da Silva C."/>
            <person name="Delage L."/>
            <person name="Denoeud F."/>
            <person name="Deschamps P."/>
            <person name="Dittami S.M."/>
            <person name="Gabaldon T."/>
            <person name="Gachon C.M."/>
            <person name="Groisillier A."/>
            <person name="Herve C."/>
            <person name="Jabbari K."/>
            <person name="Katinka M."/>
            <person name="Kloareg B."/>
            <person name="Kowalczyk N."/>
            <person name="Labadie K."/>
            <person name="Leblanc C."/>
            <person name="Lopez P.J."/>
            <person name="McLachlan D.H."/>
            <person name="Meslet-Cladiere L."/>
            <person name="Moustafa A."/>
            <person name="Nehr Z."/>
            <person name="Nyvall Collen P."/>
            <person name="Panaud O."/>
            <person name="Partensky F."/>
            <person name="Poulain J."/>
            <person name="Rensing S.A."/>
            <person name="Rousvoal S."/>
            <person name="Samson G."/>
            <person name="Symeonidi A."/>
            <person name="Weissenbach J."/>
            <person name="Zambounis A."/>
            <person name="Wincker P."/>
            <person name="Boyen C."/>
        </authorList>
    </citation>
    <scope>NUCLEOTIDE SEQUENCE [LARGE SCALE GENOMIC DNA]</scope>
    <source>
        <strain evidence="2">cv. Stackhouse</strain>
    </source>
</reference>
<dbReference type="AlphaFoldDB" id="R7Q998"/>
<evidence type="ECO:0000313" key="2">
    <source>
        <dbReference type="Proteomes" id="UP000012073"/>
    </source>
</evidence>
<sequence length="165" mass="18806">MCEKEFRRVYRESLSWHRRMRTVYVNRVEIVYPLTGEEFRNALSLLKLLLRVGGKDPPWYRLLDRTKELPCDVNKSHRVEVEIYSERRSKKKPNSEQGLFFNKQGACGVVMGEAEWGPGKRGGEDGGGDGGGLVFGKMVGTYVAEKKRAARRLQQGLQVSESVAR</sequence>
<dbReference type="KEGG" id="ccp:CHC_T00002699001"/>
<name>R7Q998_CHOCR</name>
<keyword evidence="2" id="KW-1185">Reference proteome</keyword>
<evidence type="ECO:0000313" key="1">
    <source>
        <dbReference type="EMBL" id="CDF34035.1"/>
    </source>
</evidence>
<accession>R7Q998</accession>